<keyword evidence="2" id="KW-1185">Reference proteome</keyword>
<evidence type="ECO:0000313" key="1">
    <source>
        <dbReference type="EMBL" id="EFM24609.1"/>
    </source>
</evidence>
<evidence type="ECO:0008006" key="3">
    <source>
        <dbReference type="Google" id="ProtNLM"/>
    </source>
</evidence>
<dbReference type="eggNOG" id="COG3906">
    <property type="taxonomic scope" value="Bacteria"/>
</dbReference>
<reference evidence="1 2" key="1">
    <citation type="submission" date="2010-07" db="EMBL/GenBank/DDBJ databases">
        <authorList>
            <person name="Muzny D."/>
            <person name="Qin X."/>
            <person name="Deng J."/>
            <person name="Jiang H."/>
            <person name="Liu Y."/>
            <person name="Qu J."/>
            <person name="Song X.-Z."/>
            <person name="Zhang L."/>
            <person name="Thornton R."/>
            <person name="Coyle M."/>
            <person name="Francisco L."/>
            <person name="Jackson L."/>
            <person name="Javaid M."/>
            <person name="Korchina V."/>
            <person name="Kovar C."/>
            <person name="Mata R."/>
            <person name="Mathew T."/>
            <person name="Ngo R."/>
            <person name="Nguyen L."/>
            <person name="Nguyen N."/>
            <person name="Okwuonu G."/>
            <person name="Ongeri F."/>
            <person name="Pham C."/>
            <person name="Simmons D."/>
            <person name="Wilczek-Boney K."/>
            <person name="Hale W."/>
            <person name="Jakkamsetti A."/>
            <person name="Pham P."/>
            <person name="Ruth R."/>
            <person name="San Lucas F."/>
            <person name="Warren J."/>
            <person name="Zhang J."/>
            <person name="Zhao Z."/>
            <person name="Zhou C."/>
            <person name="Zhu D."/>
            <person name="Lee S."/>
            <person name="Bess C."/>
            <person name="Blankenburg K."/>
            <person name="Forbes L."/>
            <person name="Fu Q."/>
            <person name="Gubbala S."/>
            <person name="Hirani K."/>
            <person name="Jayaseelan J.C."/>
            <person name="Lara F."/>
            <person name="Munidasa M."/>
            <person name="Palculict T."/>
            <person name="Patil S."/>
            <person name="Pu L.-L."/>
            <person name="Saada N."/>
            <person name="Tang L."/>
            <person name="Weissenberger G."/>
            <person name="Zhu Y."/>
            <person name="Hemphill L."/>
            <person name="Shang Y."/>
            <person name="Youmans B."/>
            <person name="Ayvaz T."/>
            <person name="Ross M."/>
            <person name="Santibanez J."/>
            <person name="Aqrawi P."/>
            <person name="Gross S."/>
            <person name="Joshi V."/>
            <person name="Fowler G."/>
            <person name="Nazareth L."/>
            <person name="Reid J."/>
            <person name="Worley K."/>
            <person name="Petrosino J."/>
            <person name="Highlander S."/>
            <person name="Gibbs R."/>
        </authorList>
    </citation>
    <scope>NUCLEOTIDE SEQUENCE [LARGE SCALE GENOMIC DNA]</scope>
    <source>
        <strain evidence="1 2">ATCC BAA-1640</strain>
    </source>
</reference>
<dbReference type="Proteomes" id="UP000003280">
    <property type="component" value="Unassembled WGS sequence"/>
</dbReference>
<sequence>MTEKFFDENGNEVEFEIVGKFEIDNKAYAVLESLDGQSTYILRIKEDKDGEYLEGIGDAELKEAIEAYEELTEKGNENGFKH</sequence>
<dbReference type="EMBL" id="AEEH01000050">
    <property type="protein sequence ID" value="EFM24609.1"/>
    <property type="molecule type" value="Genomic_DNA"/>
</dbReference>
<accession>E0NNK6</accession>
<dbReference type="AlphaFoldDB" id="E0NNK6"/>
<evidence type="ECO:0000313" key="2">
    <source>
        <dbReference type="Proteomes" id="UP000003280"/>
    </source>
</evidence>
<dbReference type="STRING" id="862517.HMPREF9225_1745"/>
<name>E0NNK6_9FIRM</name>
<gene>
    <name evidence="1" type="ORF">HMPREF9225_1745</name>
</gene>
<organism evidence="1 2">
    <name type="scientific">Peptoniphilus duerdenii ATCC BAA-1640</name>
    <dbReference type="NCBI Taxonomy" id="862517"/>
    <lineage>
        <taxon>Bacteria</taxon>
        <taxon>Bacillati</taxon>
        <taxon>Bacillota</taxon>
        <taxon>Tissierellia</taxon>
        <taxon>Tissierellales</taxon>
        <taxon>Peptoniphilaceae</taxon>
        <taxon>Peptoniphilus</taxon>
    </lineage>
</organism>
<comment type="caution">
    <text evidence="1">The sequence shown here is derived from an EMBL/GenBank/DDBJ whole genome shotgun (WGS) entry which is preliminary data.</text>
</comment>
<dbReference type="Pfam" id="PF06949">
    <property type="entry name" value="DUF1292"/>
    <property type="match status" value="1"/>
</dbReference>
<protein>
    <recommendedName>
        <fullName evidence="3">DUF1292 domain-containing protein</fullName>
    </recommendedName>
</protein>
<dbReference type="OrthoDB" id="9811971at2"/>
<dbReference type="InterPro" id="IPR009711">
    <property type="entry name" value="UPF0473"/>
</dbReference>
<proteinExistence type="predicted"/>
<dbReference type="RefSeq" id="WP_008902520.1">
    <property type="nucleotide sequence ID" value="NZ_GL397071.1"/>
</dbReference>
<dbReference type="HOGENOM" id="CLU_146610_8_2_9"/>